<keyword evidence="2" id="KW-1185">Reference proteome</keyword>
<evidence type="ECO:0000313" key="2">
    <source>
        <dbReference type="Proteomes" id="UP000255177"/>
    </source>
</evidence>
<gene>
    <name evidence="1" type="ORF">CCOS864_03214</name>
</gene>
<dbReference type="Proteomes" id="UP000255177">
    <property type="component" value="Unassembled WGS sequence"/>
</dbReference>
<dbReference type="Gene3D" id="2.170.15.10">
    <property type="entry name" value="Proaerolysin, chain A, domain 3"/>
    <property type="match status" value="1"/>
</dbReference>
<proteinExistence type="predicted"/>
<evidence type="ECO:0000313" key="1">
    <source>
        <dbReference type="EMBL" id="SUQ63761.1"/>
    </source>
</evidence>
<protein>
    <submittedName>
        <fullName evidence="1">Spherulin-2A</fullName>
    </submittedName>
</protein>
<dbReference type="AlphaFoldDB" id="A0A380T2N7"/>
<name>A0A380T2N7_9PSED</name>
<reference evidence="2" key="1">
    <citation type="submission" date="2018-07" db="EMBL/GenBank/DDBJ databases">
        <authorList>
            <person name="Blom J."/>
        </authorList>
    </citation>
    <scope>NUCLEOTIDE SEQUENCE [LARGE SCALE GENOMIC DNA]</scope>
    <source>
        <strain evidence="2">CCOS 864</strain>
    </source>
</reference>
<dbReference type="CDD" id="cd20235">
    <property type="entry name" value="PFM_spherulin-2a-like"/>
    <property type="match status" value="1"/>
</dbReference>
<sequence length="289" mass="30516">MAISIAINAGQSSSASTVIATGTVQNVITDTERTLFNIQDGSLKAAVSAYFGRSPNDAYVCSPTPWGDLYQTYNWPQVQATLSVVSARIVSETSNPIALNTNTFTNHSSVPAEFNCGVTQEVTVTAESNWSSSSEVGISQTISYGISFLGAGAQGETALSFTQTWEQGGSQSESVTLGSSAGVTLTLQPGQTVEAILSASKGVLTVEVEYQITLVGVTAVNYNPTYQGHHFWALDINNVMSAGKLSNVITSKETIVIDYFTNTTITVQDPESQDVIRTLVTSARPGISS</sequence>
<dbReference type="RefSeq" id="WP_115087308.1">
    <property type="nucleotide sequence ID" value="NZ_CBCSFG010000015.1"/>
</dbReference>
<accession>A0A380T2N7</accession>
<organism evidence="1 2">
    <name type="scientific">Pseudomonas wadenswilerensis</name>
    <dbReference type="NCBI Taxonomy" id="1785161"/>
    <lineage>
        <taxon>Bacteria</taxon>
        <taxon>Pseudomonadati</taxon>
        <taxon>Pseudomonadota</taxon>
        <taxon>Gammaproteobacteria</taxon>
        <taxon>Pseudomonadales</taxon>
        <taxon>Pseudomonadaceae</taxon>
        <taxon>Pseudomonas</taxon>
    </lineage>
</organism>
<dbReference type="EMBL" id="UIDD01000008">
    <property type="protein sequence ID" value="SUQ63761.1"/>
    <property type="molecule type" value="Genomic_DNA"/>
</dbReference>
<dbReference type="SUPFAM" id="SSF56973">
    <property type="entry name" value="Aerolisin/ETX pore-forming domain"/>
    <property type="match status" value="1"/>
</dbReference>